<dbReference type="PANTHER" id="PTHR47926">
    <property type="entry name" value="PENTATRICOPEPTIDE REPEAT-CONTAINING PROTEIN"/>
    <property type="match status" value="1"/>
</dbReference>
<dbReference type="Gene3D" id="1.25.40.10">
    <property type="entry name" value="Tetratricopeptide repeat domain"/>
    <property type="match status" value="1"/>
</dbReference>
<dbReference type="Proteomes" id="UP000507222">
    <property type="component" value="Unassembled WGS sequence"/>
</dbReference>
<dbReference type="InterPro" id="IPR002885">
    <property type="entry name" value="PPR_rpt"/>
</dbReference>
<keyword evidence="1" id="KW-0677">Repeat</keyword>
<dbReference type="InterPro" id="IPR011990">
    <property type="entry name" value="TPR-like_helical_dom_sf"/>
</dbReference>
<dbReference type="InterPro" id="IPR046960">
    <property type="entry name" value="PPR_At4g14850-like_plant"/>
</dbReference>
<evidence type="ECO:0000256" key="2">
    <source>
        <dbReference type="PROSITE-ProRule" id="PRU00708"/>
    </source>
</evidence>
<feature type="repeat" description="PPR" evidence="2">
    <location>
        <begin position="36"/>
        <end position="70"/>
    </location>
</feature>
<dbReference type="EMBL" id="CAEKDK010000008">
    <property type="protein sequence ID" value="CAB4291536.1"/>
    <property type="molecule type" value="Genomic_DNA"/>
</dbReference>
<name>A0A6J5VRJ4_PRUAR</name>
<evidence type="ECO:0000313" key="4">
    <source>
        <dbReference type="Proteomes" id="UP000507222"/>
    </source>
</evidence>
<evidence type="ECO:0008006" key="5">
    <source>
        <dbReference type="Google" id="ProtNLM"/>
    </source>
</evidence>
<dbReference type="PROSITE" id="PS51375">
    <property type="entry name" value="PPR"/>
    <property type="match status" value="1"/>
</dbReference>
<organism evidence="3 4">
    <name type="scientific">Prunus armeniaca</name>
    <name type="common">Apricot</name>
    <name type="synonym">Armeniaca vulgaris</name>
    <dbReference type="NCBI Taxonomy" id="36596"/>
    <lineage>
        <taxon>Eukaryota</taxon>
        <taxon>Viridiplantae</taxon>
        <taxon>Streptophyta</taxon>
        <taxon>Embryophyta</taxon>
        <taxon>Tracheophyta</taxon>
        <taxon>Spermatophyta</taxon>
        <taxon>Magnoliopsida</taxon>
        <taxon>eudicotyledons</taxon>
        <taxon>Gunneridae</taxon>
        <taxon>Pentapetalae</taxon>
        <taxon>rosids</taxon>
        <taxon>fabids</taxon>
        <taxon>Rosales</taxon>
        <taxon>Rosaceae</taxon>
        <taxon>Amygdaloideae</taxon>
        <taxon>Amygdaleae</taxon>
        <taxon>Prunus</taxon>
    </lineage>
</organism>
<dbReference type="GO" id="GO:0009451">
    <property type="term" value="P:RNA modification"/>
    <property type="evidence" value="ECO:0007669"/>
    <property type="project" value="InterPro"/>
</dbReference>
<dbReference type="Pfam" id="PF01535">
    <property type="entry name" value="PPR"/>
    <property type="match status" value="3"/>
</dbReference>
<accession>A0A6J5VRJ4</accession>
<dbReference type="GO" id="GO:0003723">
    <property type="term" value="F:RNA binding"/>
    <property type="evidence" value="ECO:0007669"/>
    <property type="project" value="InterPro"/>
</dbReference>
<reference evidence="3 4" key="1">
    <citation type="submission" date="2020-05" db="EMBL/GenBank/DDBJ databases">
        <authorList>
            <person name="Campoy J."/>
            <person name="Schneeberger K."/>
            <person name="Spophaly S."/>
        </authorList>
    </citation>
    <scope>NUCLEOTIDE SEQUENCE [LARGE SCALE GENOMIC DNA]</scope>
    <source>
        <strain evidence="3">PruArmRojPasFocal</strain>
    </source>
</reference>
<dbReference type="PANTHER" id="PTHR47926:SF376">
    <property type="entry name" value="TETRATRICOPEPTIDE-LIKE HELICAL DOMAIN SUPERFAMILY"/>
    <property type="match status" value="1"/>
</dbReference>
<dbReference type="AlphaFoldDB" id="A0A6J5VRJ4"/>
<gene>
    <name evidence="3" type="ORF">CURHAP_LOCUS51878</name>
</gene>
<evidence type="ECO:0000313" key="3">
    <source>
        <dbReference type="EMBL" id="CAB4291536.1"/>
    </source>
</evidence>
<sequence length="107" mass="12254">MPERYAFTWTTMVSSHTRVGDMSSARILFDEKKERNIATWNTMIDGYARLGNVESAEELLNHPPTKDIISWTTMIDCYSLNKKSGKAIAVFNDMRMNGELVLLEFSN</sequence>
<evidence type="ECO:0000256" key="1">
    <source>
        <dbReference type="ARBA" id="ARBA00022737"/>
    </source>
</evidence>
<protein>
    <recommendedName>
        <fullName evidence="5">Pentatricopeptide repeat-containing protein</fullName>
    </recommendedName>
</protein>
<dbReference type="NCBIfam" id="TIGR00756">
    <property type="entry name" value="PPR"/>
    <property type="match status" value="2"/>
</dbReference>
<proteinExistence type="predicted"/>